<dbReference type="Proteomes" id="UP000585474">
    <property type="component" value="Unassembled WGS sequence"/>
</dbReference>
<organism evidence="1 2">
    <name type="scientific">Actinidia rufa</name>
    <dbReference type="NCBI Taxonomy" id="165716"/>
    <lineage>
        <taxon>Eukaryota</taxon>
        <taxon>Viridiplantae</taxon>
        <taxon>Streptophyta</taxon>
        <taxon>Embryophyta</taxon>
        <taxon>Tracheophyta</taxon>
        <taxon>Spermatophyta</taxon>
        <taxon>Magnoliopsida</taxon>
        <taxon>eudicotyledons</taxon>
        <taxon>Gunneridae</taxon>
        <taxon>Pentapetalae</taxon>
        <taxon>asterids</taxon>
        <taxon>Ericales</taxon>
        <taxon>Actinidiaceae</taxon>
        <taxon>Actinidia</taxon>
    </lineage>
</organism>
<dbReference type="OrthoDB" id="66620at2759"/>
<evidence type="ECO:0000313" key="2">
    <source>
        <dbReference type="Proteomes" id="UP000585474"/>
    </source>
</evidence>
<sequence>MAASNGSEYFELDMEAGIQTFARASNAQSVREDEDELLWAALARLPSQKRTNFALLRRTASESDSGEERTETVDVRKLDRLNRELVVKRALATSEQDNYKLLSAIKKRLDT</sequence>
<dbReference type="AlphaFoldDB" id="A0A7J0HA68"/>
<comment type="caution">
    <text evidence="1">The sequence shown here is derived from an EMBL/GenBank/DDBJ whole genome shotgun (WGS) entry which is preliminary data.</text>
</comment>
<name>A0A7J0HA68_9ERIC</name>
<dbReference type="EMBL" id="BJWL01000028">
    <property type="protein sequence ID" value="GFZ19624.1"/>
    <property type="molecule type" value="Genomic_DNA"/>
</dbReference>
<reference evidence="1 2" key="1">
    <citation type="submission" date="2019-07" db="EMBL/GenBank/DDBJ databases">
        <title>De Novo Assembly of kiwifruit Actinidia rufa.</title>
        <authorList>
            <person name="Sugita-Konishi S."/>
            <person name="Sato K."/>
            <person name="Mori E."/>
            <person name="Abe Y."/>
            <person name="Kisaki G."/>
            <person name="Hamano K."/>
            <person name="Suezawa K."/>
            <person name="Otani M."/>
            <person name="Fukuda T."/>
            <person name="Manabe T."/>
            <person name="Gomi K."/>
            <person name="Tabuchi M."/>
            <person name="Akimitsu K."/>
            <person name="Kataoka I."/>
        </authorList>
    </citation>
    <scope>NUCLEOTIDE SEQUENCE [LARGE SCALE GENOMIC DNA]</scope>
    <source>
        <strain evidence="2">cv. Fuchu</strain>
    </source>
</reference>
<proteinExistence type="predicted"/>
<keyword evidence="2" id="KW-1185">Reference proteome</keyword>
<evidence type="ECO:0000313" key="1">
    <source>
        <dbReference type="EMBL" id="GFZ19624.1"/>
    </source>
</evidence>
<gene>
    <name evidence="1" type="ORF">Acr_28g0003290</name>
</gene>
<accession>A0A7J0HA68</accession>
<protein>
    <submittedName>
        <fullName evidence="1">Uncharacterized protein</fullName>
    </submittedName>
</protein>